<evidence type="ECO:0000313" key="2">
    <source>
        <dbReference type="Proteomes" id="UP000831963"/>
    </source>
</evidence>
<evidence type="ECO:0000313" key="1">
    <source>
        <dbReference type="EMBL" id="UPL14632.1"/>
    </source>
</evidence>
<gene>
    <name evidence="1" type="ORF">KV396_09140</name>
</gene>
<dbReference type="Proteomes" id="UP000831963">
    <property type="component" value="Chromosome"/>
</dbReference>
<accession>A0ABY4IPT5</accession>
<evidence type="ECO:0008006" key="3">
    <source>
        <dbReference type="Google" id="ProtNLM"/>
    </source>
</evidence>
<protein>
    <recommendedName>
        <fullName evidence="3">SseB protein N-terminal domain-containing protein</fullName>
    </recommendedName>
</protein>
<dbReference type="EMBL" id="CP078077">
    <property type="protein sequence ID" value="UPL14632.1"/>
    <property type="molecule type" value="Genomic_DNA"/>
</dbReference>
<sequence>MELMRGVEIELDDRWLLPVPTGSDLGVWAREQVATLQSEPDRDPEDTVAALVALAEGADPTAFATMLFCPDGLPGRALVAVYASQSALASLEDLPEAAPAALPRQILPLGEFDASVGRVISTLTQVPDLGILGTLQYELLRDGALLEVVVTSPSLPHLGAGMPLFEELIQRIVVAPAGGGERVTA</sequence>
<name>A0ABY4IPT5_9MICO</name>
<reference evidence="1 2" key="1">
    <citation type="submission" date="2021-06" db="EMBL/GenBank/DDBJ databases">
        <title>Genome-based taxonomic framework of Microbacterium strains isolated from marine environment, the description of four new species and reclassification of four preexisting species.</title>
        <authorList>
            <person name="Lee S.D."/>
            <person name="Kim S.-M."/>
            <person name="Byeon Y.-S."/>
            <person name="Yang H.L."/>
            <person name="Kim I.S."/>
        </authorList>
    </citation>
    <scope>NUCLEOTIDE SEQUENCE [LARGE SCALE GENOMIC DNA]</scope>
    <source>
        <strain evidence="1 2">SSW1-36</strain>
    </source>
</reference>
<keyword evidence="2" id="KW-1185">Reference proteome</keyword>
<organism evidence="1 2">
    <name type="scientific">Microbacterium galbinum</name>
    <dbReference type="NCBI Taxonomy" id="2851646"/>
    <lineage>
        <taxon>Bacteria</taxon>
        <taxon>Bacillati</taxon>
        <taxon>Actinomycetota</taxon>
        <taxon>Actinomycetes</taxon>
        <taxon>Micrococcales</taxon>
        <taxon>Microbacteriaceae</taxon>
        <taxon>Microbacterium</taxon>
    </lineage>
</organism>
<proteinExistence type="predicted"/>